<keyword evidence="3" id="KW-0378">Hydrolase</keyword>
<evidence type="ECO:0000259" key="2">
    <source>
        <dbReference type="PROSITE" id="PS51910"/>
    </source>
</evidence>
<reference evidence="3" key="1">
    <citation type="submission" date="2020-09" db="EMBL/GenBank/DDBJ databases">
        <title>A novel bacterium of genus Paenibacillus, isolated from South China Sea.</title>
        <authorList>
            <person name="Huang H."/>
            <person name="Mo K."/>
            <person name="Hu Y."/>
        </authorList>
    </citation>
    <scope>NUCLEOTIDE SEQUENCE</scope>
    <source>
        <strain evidence="3">IB182493</strain>
    </source>
</reference>
<keyword evidence="1" id="KW-1133">Transmembrane helix</keyword>
<dbReference type="Gene3D" id="3.20.20.80">
    <property type="entry name" value="Glycosidases"/>
    <property type="match status" value="1"/>
</dbReference>
<keyword evidence="1" id="KW-0472">Membrane</keyword>
<keyword evidence="1" id="KW-0812">Transmembrane</keyword>
<dbReference type="Pfam" id="PF00704">
    <property type="entry name" value="Glyco_hydro_18"/>
    <property type="match status" value="1"/>
</dbReference>
<gene>
    <name evidence="3" type="ORF">IDH41_20135</name>
</gene>
<organism evidence="3 4">
    <name type="scientific">Paenibacillus arenilitoris</name>
    <dbReference type="NCBI Taxonomy" id="2772299"/>
    <lineage>
        <taxon>Bacteria</taxon>
        <taxon>Bacillati</taxon>
        <taxon>Bacillota</taxon>
        <taxon>Bacilli</taxon>
        <taxon>Bacillales</taxon>
        <taxon>Paenibacillaceae</taxon>
        <taxon>Paenibacillus</taxon>
    </lineage>
</organism>
<evidence type="ECO:0000256" key="1">
    <source>
        <dbReference type="SAM" id="Phobius"/>
    </source>
</evidence>
<protein>
    <submittedName>
        <fullName evidence="3">Glycosyl hydrolase</fullName>
    </submittedName>
</protein>
<keyword evidence="4" id="KW-1185">Reference proteome</keyword>
<dbReference type="Proteomes" id="UP000632125">
    <property type="component" value="Unassembled WGS sequence"/>
</dbReference>
<dbReference type="InterPro" id="IPR012854">
    <property type="entry name" value="Cu_amine_oxidase-like_N"/>
</dbReference>
<proteinExistence type="predicted"/>
<accession>A0A927CP44</accession>
<dbReference type="Gene3D" id="3.30.457.10">
    <property type="entry name" value="Copper amine oxidase-like, N-terminal domain"/>
    <property type="match status" value="1"/>
</dbReference>
<dbReference type="SUPFAM" id="SSF51445">
    <property type="entry name" value="(Trans)glycosidases"/>
    <property type="match status" value="1"/>
</dbReference>
<dbReference type="GO" id="GO:0016787">
    <property type="term" value="F:hydrolase activity"/>
    <property type="evidence" value="ECO:0007669"/>
    <property type="project" value="UniProtKB-KW"/>
</dbReference>
<name>A0A927CP44_9BACL</name>
<dbReference type="InterPro" id="IPR011583">
    <property type="entry name" value="Chitinase_II/V-like_cat"/>
</dbReference>
<dbReference type="PROSITE" id="PS51910">
    <property type="entry name" value="GH18_2"/>
    <property type="match status" value="1"/>
</dbReference>
<sequence>METMYNRAPRRRRGAGVRGLFFLFIIAFLAVFAWYGYMRFIPNGEQVSPGYSSEYPILVHGKEAELGAILENNEVKLPLDVVQQVLGADKPIRYEPDSGSVIFTTANKVLHLKTNSLDATINQKPYDLTIAAETGNDTVYIPAAPLKELYGLQAELAQDSGTVTLLGAGETIQLAEVVQEKGAALRTGPTIRAPFMERTPASQTVRIWEEQDGWLLVQGESGLTGFMNKKDVKLTTIEQIPEPEREAPFIAWKVLGNKINLTWEAVYERKIDTTKIAPMQGVNVVSPTWFELADGQGTIKGKADPAYVKWAHQQGLQIWALFSNGFEPERTTKALASVETRFSMIQQLLGFAKVYGLQGINIDFENVYTADKENLVQFVRELTPLLHEQGLVVSIDVTPKSNSEMWSLFLDRAALGKIVDYMMVMAYDEHWASSPKAGSVASLPWTETSITRILEEDGVPASKLILSMPLYTRIWTEQKADDGSIKVSSKAVGMDRIKEIVAEKKLKPVVDQAAGQNYVEYAEADARNRIWIEDDLSMKARVALVRKYDLAGVATWQRAFQTSSIWKTIDDAIKLRP</sequence>
<dbReference type="PANTHER" id="PTHR46066:SF2">
    <property type="entry name" value="CHITINASE DOMAIN-CONTAINING PROTEIN 1"/>
    <property type="match status" value="1"/>
</dbReference>
<dbReference type="Gene3D" id="2.30.30.40">
    <property type="entry name" value="SH3 Domains"/>
    <property type="match status" value="1"/>
</dbReference>
<dbReference type="AlphaFoldDB" id="A0A927CP44"/>
<feature type="transmembrane region" description="Helical" evidence="1">
    <location>
        <begin position="20"/>
        <end position="38"/>
    </location>
</feature>
<dbReference type="Pfam" id="PF07833">
    <property type="entry name" value="Cu_amine_oxidN1"/>
    <property type="match status" value="1"/>
</dbReference>
<comment type="caution">
    <text evidence="3">The sequence shown here is derived from an EMBL/GenBank/DDBJ whole genome shotgun (WGS) entry which is preliminary data.</text>
</comment>
<dbReference type="GO" id="GO:0005975">
    <property type="term" value="P:carbohydrate metabolic process"/>
    <property type="evidence" value="ECO:0007669"/>
    <property type="project" value="InterPro"/>
</dbReference>
<dbReference type="InterPro" id="IPR001223">
    <property type="entry name" value="Glyco_hydro18_cat"/>
</dbReference>
<evidence type="ECO:0000313" key="4">
    <source>
        <dbReference type="Proteomes" id="UP000632125"/>
    </source>
</evidence>
<dbReference type="EMBL" id="JACXIY010000025">
    <property type="protein sequence ID" value="MBD2870897.1"/>
    <property type="molecule type" value="Genomic_DNA"/>
</dbReference>
<feature type="domain" description="GH18" evidence="2">
    <location>
        <begin position="257"/>
        <end position="576"/>
    </location>
</feature>
<dbReference type="InterPro" id="IPR017853">
    <property type="entry name" value="GH"/>
</dbReference>
<dbReference type="SUPFAM" id="SSF55383">
    <property type="entry name" value="Copper amine oxidase, domain N"/>
    <property type="match status" value="1"/>
</dbReference>
<dbReference type="InterPro" id="IPR029070">
    <property type="entry name" value="Chitinase_insertion_sf"/>
</dbReference>
<dbReference type="GO" id="GO:0008061">
    <property type="term" value="F:chitin binding"/>
    <property type="evidence" value="ECO:0007669"/>
    <property type="project" value="InterPro"/>
</dbReference>
<dbReference type="Gene3D" id="3.10.50.10">
    <property type="match status" value="1"/>
</dbReference>
<dbReference type="SMART" id="SM00636">
    <property type="entry name" value="Glyco_18"/>
    <property type="match status" value="1"/>
</dbReference>
<dbReference type="InterPro" id="IPR036582">
    <property type="entry name" value="Mao_N_sf"/>
</dbReference>
<dbReference type="PANTHER" id="PTHR46066">
    <property type="entry name" value="CHITINASE DOMAIN-CONTAINING PROTEIN 1 FAMILY MEMBER"/>
    <property type="match status" value="1"/>
</dbReference>
<evidence type="ECO:0000313" key="3">
    <source>
        <dbReference type="EMBL" id="MBD2870897.1"/>
    </source>
</evidence>